<keyword evidence="12" id="KW-1185">Reference proteome</keyword>
<feature type="domain" description="ABC transmembrane type-2" evidence="10">
    <location>
        <begin position="32"/>
        <end position="256"/>
    </location>
</feature>
<dbReference type="RefSeq" id="WP_318584315.1">
    <property type="nucleotide sequence ID" value="NZ_JAWRCP010000001.1"/>
</dbReference>
<dbReference type="InterPro" id="IPR013525">
    <property type="entry name" value="ABC2_TM"/>
</dbReference>
<evidence type="ECO:0000256" key="7">
    <source>
        <dbReference type="ARBA" id="ARBA00023047"/>
    </source>
</evidence>
<dbReference type="PANTHER" id="PTHR30413:SF10">
    <property type="entry name" value="CAPSULE POLYSACCHARIDE EXPORT INNER-MEMBRANE PROTEIN CTRC"/>
    <property type="match status" value="1"/>
</dbReference>
<keyword evidence="7" id="KW-0625">Polysaccharide transport</keyword>
<sequence length="264" mass="30375">MKEILYVLWSFRYFILSSIRTEFRSRFARSKLGGLWMILNPLAMVLIYTLVLSQIMSAKLPNVSTIYAYPIYILSGMVAWTLFSEVFSRSLNIFIDNGNLIKKMNFPKLALPLIAMGTSLVNFFFLLVTMFIVMMFLGHYPTNVLYWLPILILLTSGLGLGIGLFFGILNVFIRDIGQILNIVLQFWFWLTPVVYMTSIIPDKYHWLIMLNPMTGLVMSYHKVLLYNSSPDLSLLIYPSVITCISLILALIMFKKANEEMADLL</sequence>
<gene>
    <name evidence="11" type="ORF">SBX64_03185</name>
</gene>
<protein>
    <recommendedName>
        <fullName evidence="9">Transport permease protein</fullName>
    </recommendedName>
</protein>
<dbReference type="Proteomes" id="UP001279860">
    <property type="component" value="Unassembled WGS sequence"/>
</dbReference>
<evidence type="ECO:0000256" key="2">
    <source>
        <dbReference type="ARBA" id="ARBA00007783"/>
    </source>
</evidence>
<name>A0ABU4IQ84_9VIBR</name>
<evidence type="ECO:0000256" key="4">
    <source>
        <dbReference type="ARBA" id="ARBA00022475"/>
    </source>
</evidence>
<feature type="transmembrane region" description="Helical" evidence="9">
    <location>
        <begin position="109"/>
        <end position="138"/>
    </location>
</feature>
<keyword evidence="7" id="KW-0762">Sugar transport</keyword>
<comment type="caution">
    <text evidence="11">The sequence shown here is derived from an EMBL/GenBank/DDBJ whole genome shotgun (WGS) entry which is preliminary data.</text>
</comment>
<keyword evidence="6 9" id="KW-1133">Transmembrane helix</keyword>
<dbReference type="Pfam" id="PF01061">
    <property type="entry name" value="ABC2_membrane"/>
    <property type="match status" value="1"/>
</dbReference>
<organism evidence="11 12">
    <name type="scientific">Vibrio rhizosphaerae</name>
    <dbReference type="NCBI Taxonomy" id="398736"/>
    <lineage>
        <taxon>Bacteria</taxon>
        <taxon>Pseudomonadati</taxon>
        <taxon>Pseudomonadota</taxon>
        <taxon>Gammaproteobacteria</taxon>
        <taxon>Vibrionales</taxon>
        <taxon>Vibrionaceae</taxon>
        <taxon>Vibrio</taxon>
    </lineage>
</organism>
<keyword evidence="5 9" id="KW-0812">Transmembrane</keyword>
<evidence type="ECO:0000256" key="8">
    <source>
        <dbReference type="ARBA" id="ARBA00023136"/>
    </source>
</evidence>
<comment type="similarity">
    <text evidence="2 9">Belongs to the ABC-2 integral membrane protein family.</text>
</comment>
<evidence type="ECO:0000256" key="1">
    <source>
        <dbReference type="ARBA" id="ARBA00004651"/>
    </source>
</evidence>
<evidence type="ECO:0000256" key="9">
    <source>
        <dbReference type="RuleBase" id="RU361157"/>
    </source>
</evidence>
<dbReference type="EMBL" id="JAWRCP010000001">
    <property type="protein sequence ID" value="MDW6091560.1"/>
    <property type="molecule type" value="Genomic_DNA"/>
</dbReference>
<dbReference type="PROSITE" id="PS51012">
    <property type="entry name" value="ABC_TM2"/>
    <property type="match status" value="1"/>
</dbReference>
<reference evidence="11 12" key="1">
    <citation type="submission" date="2023-11" db="EMBL/GenBank/DDBJ databases">
        <title>Plant-associative lifestyle of Vibrio porteresiae and its evolutionary dynamics.</title>
        <authorList>
            <person name="Rameshkumar N."/>
            <person name="Kirti K."/>
        </authorList>
    </citation>
    <scope>NUCLEOTIDE SEQUENCE [LARGE SCALE GENOMIC DNA]</scope>
    <source>
        <strain evidence="11 12">MSSRF7</strain>
    </source>
</reference>
<evidence type="ECO:0000256" key="6">
    <source>
        <dbReference type="ARBA" id="ARBA00022989"/>
    </source>
</evidence>
<feature type="transmembrane region" description="Helical" evidence="9">
    <location>
        <begin position="35"/>
        <end position="55"/>
    </location>
</feature>
<dbReference type="PANTHER" id="PTHR30413">
    <property type="entry name" value="INNER MEMBRANE TRANSPORT PERMEASE"/>
    <property type="match status" value="1"/>
</dbReference>
<feature type="transmembrane region" description="Helical" evidence="9">
    <location>
        <begin position="144"/>
        <end position="172"/>
    </location>
</feature>
<evidence type="ECO:0000313" key="11">
    <source>
        <dbReference type="EMBL" id="MDW6091560.1"/>
    </source>
</evidence>
<evidence type="ECO:0000256" key="3">
    <source>
        <dbReference type="ARBA" id="ARBA00022448"/>
    </source>
</evidence>
<keyword evidence="3 9" id="KW-0813">Transport</keyword>
<feature type="transmembrane region" description="Helical" evidence="9">
    <location>
        <begin position="179"/>
        <end position="200"/>
    </location>
</feature>
<evidence type="ECO:0000313" key="12">
    <source>
        <dbReference type="Proteomes" id="UP001279860"/>
    </source>
</evidence>
<proteinExistence type="inferred from homology"/>
<feature type="transmembrane region" description="Helical" evidence="9">
    <location>
        <begin position="67"/>
        <end position="88"/>
    </location>
</feature>
<evidence type="ECO:0000259" key="10">
    <source>
        <dbReference type="PROSITE" id="PS51012"/>
    </source>
</evidence>
<comment type="subcellular location">
    <subcellularLocation>
        <location evidence="9">Cell inner membrane</location>
        <topology evidence="9">Multi-pass membrane protein</topology>
    </subcellularLocation>
    <subcellularLocation>
        <location evidence="1">Cell membrane</location>
        <topology evidence="1">Multi-pass membrane protein</topology>
    </subcellularLocation>
</comment>
<dbReference type="InterPro" id="IPR047817">
    <property type="entry name" value="ABC2_TM_bact-type"/>
</dbReference>
<keyword evidence="4 9" id="KW-1003">Cell membrane</keyword>
<feature type="transmembrane region" description="Helical" evidence="9">
    <location>
        <begin position="234"/>
        <end position="253"/>
    </location>
</feature>
<accession>A0ABU4IQ84</accession>
<keyword evidence="8 9" id="KW-0472">Membrane</keyword>
<evidence type="ECO:0000256" key="5">
    <source>
        <dbReference type="ARBA" id="ARBA00022692"/>
    </source>
</evidence>